<dbReference type="EMBL" id="CP001510">
    <property type="protein sequence ID" value="ACS41819.1"/>
    <property type="molecule type" value="Genomic_DNA"/>
</dbReference>
<evidence type="ECO:0000256" key="1">
    <source>
        <dbReference type="SAM" id="MobiDB-lite"/>
    </source>
</evidence>
<protein>
    <submittedName>
        <fullName evidence="2">Uncharacterized protein</fullName>
    </submittedName>
</protein>
<dbReference type="STRING" id="272630.MexAM1_META1p4177"/>
<keyword evidence="3" id="KW-1185">Reference proteome</keyword>
<feature type="region of interest" description="Disordered" evidence="1">
    <location>
        <begin position="1"/>
        <end position="42"/>
    </location>
</feature>
<dbReference type="AlphaFoldDB" id="C5B202"/>
<organism evidence="2 3">
    <name type="scientific">Methylorubrum extorquens (strain ATCC 14718 / DSM 1338 / JCM 2805 / NCIMB 9133 / AM1)</name>
    <name type="common">Methylobacterium extorquens</name>
    <dbReference type="NCBI Taxonomy" id="272630"/>
    <lineage>
        <taxon>Bacteria</taxon>
        <taxon>Pseudomonadati</taxon>
        <taxon>Pseudomonadota</taxon>
        <taxon>Alphaproteobacteria</taxon>
        <taxon>Hyphomicrobiales</taxon>
        <taxon>Methylobacteriaceae</taxon>
        <taxon>Methylorubrum</taxon>
    </lineage>
</organism>
<dbReference type="HOGENOM" id="CLU_1720172_0_0_5"/>
<name>C5B202_METEA</name>
<feature type="compositionally biased region" description="Basic and acidic residues" evidence="1">
    <location>
        <begin position="30"/>
        <end position="42"/>
    </location>
</feature>
<dbReference type="KEGG" id="mea:Mex_1p4177"/>
<dbReference type="Proteomes" id="UP000009081">
    <property type="component" value="Chromosome"/>
</dbReference>
<accession>C5B202</accession>
<gene>
    <name evidence="2" type="ordered locus">MexAM1_META1p4177</name>
</gene>
<sequence length="169" mass="18707">MIAAGWPRGACPQEPNSVPTDARWPDGGSDDTRHSPRARDRCSHDGVSAFSFSTLFQIKQLLKKMFLLAEGKIGLLLRQQRNKFAHEAAAFFLGLLGHDQFSDDAVRRFSWYDGPCLCAPIHVASRMDGRRAILVPAGRRRLLQWLVPTKMPRAAEPAGQVFGGTATVH</sequence>
<reference evidence="2 3" key="1">
    <citation type="journal article" date="2009" name="PLoS ONE">
        <title>Methylobacterium genome sequences: a reference blueprint to investigate microbial metabolism of C1 compounds from natural and industrial sources.</title>
        <authorList>
            <person name="Vuilleumier S."/>
            <person name="Chistoserdova L."/>
            <person name="Lee M.-C."/>
            <person name="Bringel F."/>
            <person name="Lajus A."/>
            <person name="Zhou Y."/>
            <person name="Gourion B."/>
            <person name="Barbe V."/>
            <person name="Chang J."/>
            <person name="Cruveiller S."/>
            <person name="Dossat C."/>
            <person name="Gillett W."/>
            <person name="Gruffaz C."/>
            <person name="Haugen E."/>
            <person name="Hourcade E."/>
            <person name="Levy R."/>
            <person name="Mangenot S."/>
            <person name="Muller E."/>
            <person name="Nadalig T."/>
            <person name="Pagni M."/>
            <person name="Penny C."/>
            <person name="Peyraud R."/>
            <person name="Robinson D.G."/>
            <person name="Roche D."/>
            <person name="Rouy Z."/>
            <person name="Saenampechek C."/>
            <person name="Salvignol G."/>
            <person name="Vallenet D."/>
            <person name="Wu Z."/>
            <person name="Marx C.J."/>
            <person name="Vorholt J.A."/>
            <person name="Olson M.V."/>
            <person name="Kaul R."/>
            <person name="Weissenbach J."/>
            <person name="Medigue C."/>
            <person name="Lidstrom M.E."/>
        </authorList>
    </citation>
    <scope>NUCLEOTIDE SEQUENCE [LARGE SCALE GENOMIC DNA]</scope>
    <source>
        <strain evidence="3">ATCC 14718 / DSM 1338 / JCM 2805 / NCIMB 9133 / AM1</strain>
    </source>
</reference>
<evidence type="ECO:0000313" key="3">
    <source>
        <dbReference type="Proteomes" id="UP000009081"/>
    </source>
</evidence>
<evidence type="ECO:0000313" key="2">
    <source>
        <dbReference type="EMBL" id="ACS41819.1"/>
    </source>
</evidence>
<proteinExistence type="predicted"/>